<dbReference type="Gene3D" id="3.40.50.720">
    <property type="entry name" value="NAD(P)-binding Rossmann-like Domain"/>
    <property type="match status" value="1"/>
</dbReference>
<gene>
    <name evidence="6" type="ORF">BTUL_0096g00390</name>
</gene>
<evidence type="ECO:0000256" key="1">
    <source>
        <dbReference type="ARBA" id="ARBA00022450"/>
    </source>
</evidence>
<evidence type="ECO:0000313" key="6">
    <source>
        <dbReference type="EMBL" id="TGO12041.1"/>
    </source>
</evidence>
<comment type="similarity">
    <text evidence="3">Belongs to the NRP synthetase family.</text>
</comment>
<dbReference type="InterPro" id="IPR025110">
    <property type="entry name" value="AMP-bd_C"/>
</dbReference>
<dbReference type="InterPro" id="IPR020845">
    <property type="entry name" value="AMP-binding_CS"/>
</dbReference>
<dbReference type="InterPro" id="IPR000873">
    <property type="entry name" value="AMP-dep_synth/lig_dom"/>
</dbReference>
<dbReference type="PROSITE" id="PS50075">
    <property type="entry name" value="CARRIER"/>
    <property type="match status" value="1"/>
</dbReference>
<evidence type="ECO:0000256" key="3">
    <source>
        <dbReference type="ARBA" id="ARBA00029454"/>
    </source>
</evidence>
<feature type="compositionally biased region" description="Basic and acidic residues" evidence="4">
    <location>
        <begin position="130"/>
        <end position="143"/>
    </location>
</feature>
<dbReference type="InterPro" id="IPR010071">
    <property type="entry name" value="AA_adenyl_dom"/>
</dbReference>
<dbReference type="Gene3D" id="3.40.50.980">
    <property type="match status" value="2"/>
</dbReference>
<dbReference type="CDD" id="cd05930">
    <property type="entry name" value="A_NRPS"/>
    <property type="match status" value="1"/>
</dbReference>
<dbReference type="Pfam" id="PF00501">
    <property type="entry name" value="AMP-binding"/>
    <property type="match status" value="1"/>
</dbReference>
<dbReference type="InterPro" id="IPR006162">
    <property type="entry name" value="Ppantetheine_attach_site"/>
</dbReference>
<keyword evidence="1" id="KW-0596">Phosphopantetheine</keyword>
<dbReference type="Gene3D" id="1.10.1200.10">
    <property type="entry name" value="ACP-like"/>
    <property type="match status" value="1"/>
</dbReference>
<evidence type="ECO:0000256" key="2">
    <source>
        <dbReference type="ARBA" id="ARBA00022553"/>
    </source>
</evidence>
<dbReference type="NCBIfam" id="TIGR01746">
    <property type="entry name" value="Thioester-redct"/>
    <property type="match status" value="1"/>
</dbReference>
<dbReference type="EMBL" id="PQXH01000096">
    <property type="protein sequence ID" value="TGO12041.1"/>
    <property type="molecule type" value="Genomic_DNA"/>
</dbReference>
<dbReference type="InterPro" id="IPR045851">
    <property type="entry name" value="AMP-bd_C_sf"/>
</dbReference>
<evidence type="ECO:0000256" key="4">
    <source>
        <dbReference type="SAM" id="MobiDB-lite"/>
    </source>
</evidence>
<evidence type="ECO:0000259" key="5">
    <source>
        <dbReference type="PROSITE" id="PS50075"/>
    </source>
</evidence>
<feature type="region of interest" description="Disordered" evidence="4">
    <location>
        <begin position="124"/>
        <end position="143"/>
    </location>
</feature>
<dbReference type="InterPro" id="IPR010080">
    <property type="entry name" value="Thioester_reductase-like_dom"/>
</dbReference>
<dbReference type="SUPFAM" id="SSF47336">
    <property type="entry name" value="ACP-like"/>
    <property type="match status" value="1"/>
</dbReference>
<dbReference type="NCBIfam" id="TIGR01733">
    <property type="entry name" value="AA-adenyl-dom"/>
    <property type="match status" value="1"/>
</dbReference>
<evidence type="ECO:0000313" key="7">
    <source>
        <dbReference type="Proteomes" id="UP000297777"/>
    </source>
</evidence>
<name>A0A4Z1ESA0_9HELO</name>
<dbReference type="CDD" id="cd05235">
    <property type="entry name" value="SDR_e1"/>
    <property type="match status" value="1"/>
</dbReference>
<dbReference type="Pfam" id="PF07993">
    <property type="entry name" value="NAD_binding_4"/>
    <property type="match status" value="1"/>
</dbReference>
<dbReference type="InterPro" id="IPR009081">
    <property type="entry name" value="PP-bd_ACP"/>
</dbReference>
<proteinExistence type="inferred from homology"/>
<comment type="caution">
    <text evidence="6">The sequence shown here is derived from an EMBL/GenBank/DDBJ whole genome shotgun (WGS) entry which is preliminary data.</text>
</comment>
<dbReference type="PANTHER" id="PTHR44845:SF6">
    <property type="entry name" value="BETA-ALANINE-ACTIVATING ENZYME"/>
    <property type="match status" value="1"/>
</dbReference>
<dbReference type="SUPFAM" id="SSF56801">
    <property type="entry name" value="Acetyl-CoA synthetase-like"/>
    <property type="match status" value="1"/>
</dbReference>
<dbReference type="SUPFAM" id="SSF51735">
    <property type="entry name" value="NAD(P)-binding Rossmann-fold domains"/>
    <property type="match status" value="1"/>
</dbReference>
<dbReference type="Pfam" id="PF13193">
    <property type="entry name" value="AMP-binding_C"/>
    <property type="match status" value="1"/>
</dbReference>
<dbReference type="PANTHER" id="PTHR44845">
    <property type="entry name" value="CARRIER DOMAIN-CONTAINING PROTEIN"/>
    <property type="match status" value="1"/>
</dbReference>
<dbReference type="OrthoDB" id="408177at2759"/>
<reference evidence="6 7" key="1">
    <citation type="submission" date="2017-12" db="EMBL/GenBank/DDBJ databases">
        <title>Comparative genomics of Botrytis spp.</title>
        <authorList>
            <person name="Valero-Jimenez C.A."/>
            <person name="Tapia P."/>
            <person name="Veloso J."/>
            <person name="Silva-Moreno E."/>
            <person name="Staats M."/>
            <person name="Valdes J.H."/>
            <person name="Van Kan J.A.L."/>
        </authorList>
    </citation>
    <scope>NUCLEOTIDE SEQUENCE [LARGE SCALE GENOMIC DNA]</scope>
    <source>
        <strain evidence="6 7">Bt9001</strain>
    </source>
</reference>
<feature type="domain" description="Carrier" evidence="5">
    <location>
        <begin position="525"/>
        <end position="600"/>
    </location>
</feature>
<accession>A0A4Z1ESA0</accession>
<dbReference type="PROSITE" id="PS00012">
    <property type="entry name" value="PHOSPHOPANTETHEINE"/>
    <property type="match status" value="1"/>
</dbReference>
<keyword evidence="2" id="KW-0597">Phosphoprotein</keyword>
<dbReference type="InterPro" id="IPR036291">
    <property type="entry name" value="NAD(P)-bd_dom_sf"/>
</dbReference>
<dbReference type="AlphaFoldDB" id="A0A4Z1ESA0"/>
<dbReference type="InterPro" id="IPR013120">
    <property type="entry name" value="FAR_NAD-bd"/>
</dbReference>
<dbReference type="Proteomes" id="UP000297777">
    <property type="component" value="Unassembled WGS sequence"/>
</dbReference>
<dbReference type="Gene3D" id="2.30.38.10">
    <property type="entry name" value="Luciferase, Domain 3"/>
    <property type="match status" value="1"/>
</dbReference>
<dbReference type="PROSITE" id="PS00455">
    <property type="entry name" value="AMP_BINDING"/>
    <property type="match status" value="1"/>
</dbReference>
<sequence length="1014" mass="113117">METTLYQHAEQSPEAEAVIEGSLTLTYADLLAAAQSLTQVLSTERVIQPGEPIGIILGPGLKHVVAQVAVIIAGATCVPIEPSLPSKRIRDMLQDVHAERIIIEKELDGLDNFTCTYITNVREMTSQNPPRERVPQPESNDFKATESKCSHILFTSGSTGRPKPVRIKERSIINLATKAQVTPLLKTDRVAEFNNPGFDLSLFEIWVTLLCGAAIVVIPKSIVTDPGSLPTFLMASKITIAIFPTALFNIIVSVSPHAFEGLRHMIVAGDAANAKAMRAVLEHSPPSHLWNAYGPTECTTMVTMFEVTIHETRRNRISIGWPIGNIQMFLLDENFRPVSDGTSGEIFIAGLGLSLGYLERDAETAASFIELPISSLGIEGNEGTALRLYRTGDLGKLRSDCPGCIDYIGRRDTQVKHLGFRVELGEIEQILQSSEQLISAVVIYQPPLSISGSSALIAYVIPSNRQIYNHEALLRFSRENLAPHMVPSKIEVVENFPMTPRGKLDRQALTDHYIQGLDDTSINQYSNNDTEDVMRRIWKELLKVPQIQENDDFFHLGGSSMQSAALITMIQQRLGRLLTMSDIQVNSRLSEMVNLIQKKVDLHSSAQDDSHIWLKDIDLVEDISLVPDWESETEGHIFLTGVTGFVGAHFLHHIIQRSGVKQVVCLARRKGSKSAASRVQETLERYDLWPHSFELVQKIVVLEGDMADNTLALGKDKFAWLTNWASVVFHLAAKVNYCQSYQEHLQDNVLGTRNVLNVAATGRLKAFHYMSSLDVWGPTGFVLGTGHILEDEPLTSHLQAIRYDLGYGQSQWTAEGMVRRMQERGLPVAIYRPGFIIGDSKTGASNPDDFLSRFIVGCIQLGTFPRIVDMRFEYATVDFVVAATLHIASNNKNLGYAYHLLPPNQSGSPSVEDTCTLINELGYPVKIIDYQLWLDHARKSQLPHGPLVPVIPYLQESVLGKFTRWEVSQYSPRYDCTNSVRALIDCPDIQHIPFTSEILKRSIEFWNRKGFYRI</sequence>
<protein>
    <recommendedName>
        <fullName evidence="5">Carrier domain-containing protein</fullName>
    </recommendedName>
</protein>
<dbReference type="InterPro" id="IPR036736">
    <property type="entry name" value="ACP-like_sf"/>
</dbReference>
<keyword evidence="7" id="KW-1185">Reference proteome</keyword>
<dbReference type="Gene3D" id="3.30.300.30">
    <property type="match status" value="1"/>
</dbReference>
<dbReference type="Pfam" id="PF00550">
    <property type="entry name" value="PP-binding"/>
    <property type="match status" value="1"/>
</dbReference>
<organism evidence="6 7">
    <name type="scientific">Botrytis tulipae</name>
    <dbReference type="NCBI Taxonomy" id="87230"/>
    <lineage>
        <taxon>Eukaryota</taxon>
        <taxon>Fungi</taxon>
        <taxon>Dikarya</taxon>
        <taxon>Ascomycota</taxon>
        <taxon>Pezizomycotina</taxon>
        <taxon>Leotiomycetes</taxon>
        <taxon>Helotiales</taxon>
        <taxon>Sclerotiniaceae</taxon>
        <taxon>Botrytis</taxon>
    </lineage>
</organism>